<accession>A0A4U3MGL4</accession>
<dbReference type="OrthoDB" id="3522390at2"/>
<evidence type="ECO:0000313" key="3">
    <source>
        <dbReference type="Proteomes" id="UP000308705"/>
    </source>
</evidence>
<keyword evidence="1" id="KW-0732">Signal</keyword>
<dbReference type="AlphaFoldDB" id="A0A4U3MGL4"/>
<protein>
    <submittedName>
        <fullName evidence="2">Uncharacterized protein</fullName>
    </submittedName>
</protein>
<dbReference type="RefSeq" id="WP_137247901.1">
    <property type="nucleotide sequence ID" value="NZ_SZQA01000014.1"/>
</dbReference>
<organism evidence="2 3">
    <name type="scientific">Herbidospora galbida</name>
    <dbReference type="NCBI Taxonomy" id="2575442"/>
    <lineage>
        <taxon>Bacteria</taxon>
        <taxon>Bacillati</taxon>
        <taxon>Actinomycetota</taxon>
        <taxon>Actinomycetes</taxon>
        <taxon>Streptosporangiales</taxon>
        <taxon>Streptosporangiaceae</taxon>
        <taxon>Herbidospora</taxon>
    </lineage>
</organism>
<feature type="signal peptide" evidence="1">
    <location>
        <begin position="1"/>
        <end position="27"/>
    </location>
</feature>
<dbReference type="EMBL" id="SZQA01000014">
    <property type="protein sequence ID" value="TKK87729.1"/>
    <property type="molecule type" value="Genomic_DNA"/>
</dbReference>
<proteinExistence type="predicted"/>
<sequence>MSSRSLFAGAALTATALLTVAAPAAQAATPTTVAKKFFAGFVKKDQWKMADYATVEVVEKSLKYKYRAPDKFAGCTAAGTCRFVYTSVKVPGDLNGLLLQVKGNKVVKAWMPQHMTKPGSAAHHFVQSWWFHDKNRAREVATAKAVKTLFKVKWDPNGVPYHWQGCSKEPKGYSCAYSYEGGAMFLHVRGTKAAGYYVNSVSYIAD</sequence>
<keyword evidence="3" id="KW-1185">Reference proteome</keyword>
<feature type="chain" id="PRO_5020217809" evidence="1">
    <location>
        <begin position="28"/>
        <end position="206"/>
    </location>
</feature>
<dbReference type="Proteomes" id="UP000308705">
    <property type="component" value="Unassembled WGS sequence"/>
</dbReference>
<evidence type="ECO:0000256" key="1">
    <source>
        <dbReference type="SAM" id="SignalP"/>
    </source>
</evidence>
<comment type="caution">
    <text evidence="2">The sequence shown here is derived from an EMBL/GenBank/DDBJ whole genome shotgun (WGS) entry which is preliminary data.</text>
</comment>
<gene>
    <name evidence="2" type="ORF">FDA94_16240</name>
</gene>
<evidence type="ECO:0000313" key="2">
    <source>
        <dbReference type="EMBL" id="TKK87729.1"/>
    </source>
</evidence>
<reference evidence="2 3" key="1">
    <citation type="submission" date="2019-04" db="EMBL/GenBank/DDBJ databases">
        <title>Herbidospora sp. NEAU-GS14.nov., a novel actinomycete isolated from soil.</title>
        <authorList>
            <person name="Han L."/>
        </authorList>
    </citation>
    <scope>NUCLEOTIDE SEQUENCE [LARGE SCALE GENOMIC DNA]</scope>
    <source>
        <strain evidence="2 3">NEAU-GS14</strain>
    </source>
</reference>
<name>A0A4U3MGL4_9ACTN</name>